<dbReference type="SMART" id="SM00744">
    <property type="entry name" value="RINGv"/>
    <property type="match status" value="1"/>
</dbReference>
<dbReference type="SUPFAM" id="SSF144122">
    <property type="entry name" value="Tim10-like"/>
    <property type="match status" value="1"/>
</dbReference>
<dbReference type="InterPro" id="IPR011016">
    <property type="entry name" value="Znf_RING-CH"/>
</dbReference>
<dbReference type="Gramene" id="VVA36766">
    <property type="protein sequence ID" value="VVA36766"/>
    <property type="gene ID" value="Prudul26B002702"/>
</dbReference>
<dbReference type="PANTHER" id="PTHR46214:SF18">
    <property type="entry name" value="RING-CH-TYPE DOMAIN-CONTAINING PROTEIN"/>
    <property type="match status" value="1"/>
</dbReference>
<evidence type="ECO:0000259" key="5">
    <source>
        <dbReference type="PROSITE" id="PS51292"/>
    </source>
</evidence>
<keyword evidence="1" id="KW-0479">Metal-binding</keyword>
<dbReference type="Gene3D" id="3.30.40.10">
    <property type="entry name" value="Zinc/RING finger domain, C3HC4 (zinc finger)"/>
    <property type="match status" value="1"/>
</dbReference>
<evidence type="ECO:0000256" key="1">
    <source>
        <dbReference type="ARBA" id="ARBA00022723"/>
    </source>
</evidence>
<feature type="compositionally biased region" description="Polar residues" evidence="4">
    <location>
        <begin position="49"/>
        <end position="59"/>
    </location>
</feature>
<protein>
    <submittedName>
        <fullName evidence="6">PREDICTED: mitochondrial import inner membrane</fullName>
    </submittedName>
</protein>
<feature type="region of interest" description="Disordered" evidence="4">
    <location>
        <begin position="1"/>
        <end position="59"/>
    </location>
</feature>
<evidence type="ECO:0000313" key="6">
    <source>
        <dbReference type="EMBL" id="VVA36766.1"/>
    </source>
</evidence>
<dbReference type="InterPro" id="IPR013083">
    <property type="entry name" value="Znf_RING/FYVE/PHD"/>
</dbReference>
<name>A0A5E4GAP7_PRUDU</name>
<gene>
    <name evidence="6" type="ORF">ALMOND_2B002702</name>
</gene>
<keyword evidence="3" id="KW-0862">Zinc</keyword>
<dbReference type="EMBL" id="CABIKO010000475">
    <property type="protein sequence ID" value="VVA36766.1"/>
    <property type="molecule type" value="Genomic_DNA"/>
</dbReference>
<dbReference type="AlphaFoldDB" id="A0A5E4GAP7"/>
<dbReference type="Proteomes" id="UP000327085">
    <property type="component" value="Chromosome 6"/>
</dbReference>
<feature type="domain" description="RING-CH-type" evidence="5">
    <location>
        <begin position="86"/>
        <end position="151"/>
    </location>
</feature>
<dbReference type="Pfam" id="PF02953">
    <property type="entry name" value="zf-Tim10_DDP"/>
    <property type="match status" value="1"/>
</dbReference>
<evidence type="ECO:0000256" key="4">
    <source>
        <dbReference type="SAM" id="MobiDB-lite"/>
    </source>
</evidence>
<reference evidence="7" key="1">
    <citation type="journal article" date="2020" name="Plant J.">
        <title>Transposons played a major role in the diversification between the closely related almond and peach genomes: results from the almond genome sequence.</title>
        <authorList>
            <person name="Alioto T."/>
            <person name="Alexiou K.G."/>
            <person name="Bardil A."/>
            <person name="Barteri F."/>
            <person name="Castanera R."/>
            <person name="Cruz F."/>
            <person name="Dhingra A."/>
            <person name="Duval H."/>
            <person name="Fernandez I Marti A."/>
            <person name="Frias L."/>
            <person name="Galan B."/>
            <person name="Garcia J.L."/>
            <person name="Howad W."/>
            <person name="Gomez-Garrido J."/>
            <person name="Gut M."/>
            <person name="Julca I."/>
            <person name="Morata J."/>
            <person name="Puigdomenech P."/>
            <person name="Ribeca P."/>
            <person name="Rubio Cabetas M.J."/>
            <person name="Vlasova A."/>
            <person name="Wirthensohn M."/>
            <person name="Garcia-Mas J."/>
            <person name="Gabaldon T."/>
            <person name="Casacuberta J.M."/>
            <person name="Arus P."/>
        </authorList>
    </citation>
    <scope>NUCLEOTIDE SEQUENCE [LARGE SCALE GENOMIC DNA]</scope>
    <source>
        <strain evidence="7">cv. Texas</strain>
    </source>
</reference>
<organism evidence="6 7">
    <name type="scientific">Prunus dulcis</name>
    <name type="common">Almond</name>
    <name type="synonym">Amygdalus dulcis</name>
    <dbReference type="NCBI Taxonomy" id="3755"/>
    <lineage>
        <taxon>Eukaryota</taxon>
        <taxon>Viridiplantae</taxon>
        <taxon>Streptophyta</taxon>
        <taxon>Embryophyta</taxon>
        <taxon>Tracheophyta</taxon>
        <taxon>Spermatophyta</taxon>
        <taxon>Magnoliopsida</taxon>
        <taxon>eudicotyledons</taxon>
        <taxon>Gunneridae</taxon>
        <taxon>Pentapetalae</taxon>
        <taxon>rosids</taxon>
        <taxon>fabids</taxon>
        <taxon>Rosales</taxon>
        <taxon>Rosaceae</taxon>
        <taxon>Amygdaloideae</taxon>
        <taxon>Amygdaleae</taxon>
        <taxon>Prunus</taxon>
    </lineage>
</organism>
<proteinExistence type="predicted"/>
<dbReference type="InParanoid" id="A0A5E4GAP7"/>
<evidence type="ECO:0000313" key="7">
    <source>
        <dbReference type="Proteomes" id="UP000327085"/>
    </source>
</evidence>
<dbReference type="InterPro" id="IPR035427">
    <property type="entry name" value="Tim10-like_dom_sf"/>
</dbReference>
<dbReference type="SUPFAM" id="SSF57850">
    <property type="entry name" value="RING/U-box"/>
    <property type="match status" value="1"/>
</dbReference>
<dbReference type="OMA" id="CGFSMRS"/>
<dbReference type="CDD" id="cd16495">
    <property type="entry name" value="RING_CH-C4HC3_MARCH"/>
    <property type="match status" value="1"/>
</dbReference>
<sequence>MSAAAEATHYRHSVSGGSDVSASDDSDDQSWHSMLESTAGGGGGGGPKSQLSGVSVSGNVQRDSCDSNCSLELDLESGVLELKVVHLSKVERNCRICHLGLEGGGPDGIPIDLGCSCKGDLGAAHKQCAETWFKIKGDTTCEICGSTAFNIATEQTNEANGTTTTLPSVPAAPMILVETRTMWHGRRIMNFLLACMIFAFGPMAAAPNNAPTAVDKEQIFGMAEKEMEYRVELFNKLTHTCFNKCVEKKYKEAELNMGENSCIDRCVSKYWHVTNLVGQLLGAGRPPM</sequence>
<accession>A0A5E4GAP7</accession>
<dbReference type="GO" id="GO:0008270">
    <property type="term" value="F:zinc ion binding"/>
    <property type="evidence" value="ECO:0007669"/>
    <property type="project" value="UniProtKB-KW"/>
</dbReference>
<dbReference type="Pfam" id="PF12906">
    <property type="entry name" value="RINGv"/>
    <property type="match status" value="1"/>
</dbReference>
<keyword evidence="2" id="KW-0863">Zinc-finger</keyword>
<dbReference type="PANTHER" id="PTHR46214">
    <property type="entry name" value="ZINC FINGER, RING-CH-TYPE"/>
    <property type="match status" value="1"/>
</dbReference>
<dbReference type="PROSITE" id="PS51292">
    <property type="entry name" value="ZF_RING_CH"/>
    <property type="match status" value="1"/>
</dbReference>
<dbReference type="Gene3D" id="1.10.287.810">
    <property type="entry name" value="Mitochondrial import inner membrane translocase subunit tim13 like domains"/>
    <property type="match status" value="1"/>
</dbReference>
<dbReference type="FunFam" id="1.10.287.810:FF:000007">
    <property type="entry name" value="Mitochondrial import inner membrane translocase"/>
    <property type="match status" value="1"/>
</dbReference>
<dbReference type="InterPro" id="IPR004217">
    <property type="entry name" value="Tim10-like"/>
</dbReference>
<evidence type="ECO:0000256" key="3">
    <source>
        <dbReference type="ARBA" id="ARBA00022833"/>
    </source>
</evidence>
<evidence type="ECO:0000256" key="2">
    <source>
        <dbReference type="ARBA" id="ARBA00022771"/>
    </source>
</evidence>